<feature type="domain" description="AGC-kinase C-terminal" evidence="6">
    <location>
        <begin position="1"/>
        <end position="79"/>
    </location>
</feature>
<organism evidence="7 8">
    <name type="scientific">Basidiobolus ranarum</name>
    <dbReference type="NCBI Taxonomy" id="34480"/>
    <lineage>
        <taxon>Eukaryota</taxon>
        <taxon>Fungi</taxon>
        <taxon>Fungi incertae sedis</taxon>
        <taxon>Zoopagomycota</taxon>
        <taxon>Entomophthoromycotina</taxon>
        <taxon>Basidiobolomycetes</taxon>
        <taxon>Basidiobolales</taxon>
        <taxon>Basidiobolaceae</taxon>
        <taxon>Basidiobolus</taxon>
    </lineage>
</organism>
<keyword evidence="4" id="KW-0418">Kinase</keyword>
<sequence>WDELEQKKCIPPFAPSQKQSNFDIAYDLEELLLEQNPLEVRPRKRTQKLQASLGKEMERIEKEFKNFDYLLYERYPGYIDPLRMCVGDPPEWVKCVDFKPILDECRGTKSLEVVDSDNEYDIGIYDIRRRTMDV</sequence>
<dbReference type="PROSITE" id="PS51285">
    <property type="entry name" value="AGC_KINASE_CTER"/>
    <property type="match status" value="1"/>
</dbReference>
<dbReference type="Proteomes" id="UP001479436">
    <property type="component" value="Unassembled WGS sequence"/>
</dbReference>
<reference evidence="7 8" key="1">
    <citation type="submission" date="2023-04" db="EMBL/GenBank/DDBJ databases">
        <title>Genome of Basidiobolus ranarum AG-B5.</title>
        <authorList>
            <person name="Stajich J.E."/>
            <person name="Carter-House D."/>
            <person name="Gryganskyi A."/>
        </authorList>
    </citation>
    <scope>NUCLEOTIDE SEQUENCE [LARGE SCALE GENOMIC DNA]</scope>
    <source>
        <strain evidence="7 8">AG-B5</strain>
    </source>
</reference>
<keyword evidence="8" id="KW-1185">Reference proteome</keyword>
<dbReference type="EMBL" id="JASJQH010007400">
    <property type="protein sequence ID" value="KAK9709562.1"/>
    <property type="molecule type" value="Genomic_DNA"/>
</dbReference>
<evidence type="ECO:0000256" key="3">
    <source>
        <dbReference type="ARBA" id="ARBA00022741"/>
    </source>
</evidence>
<evidence type="ECO:0000256" key="2">
    <source>
        <dbReference type="ARBA" id="ARBA00022679"/>
    </source>
</evidence>
<protein>
    <recommendedName>
        <fullName evidence="6">AGC-kinase C-terminal domain-containing protein</fullName>
    </recommendedName>
</protein>
<evidence type="ECO:0000256" key="4">
    <source>
        <dbReference type="ARBA" id="ARBA00022777"/>
    </source>
</evidence>
<keyword evidence="1" id="KW-0723">Serine/threonine-protein kinase</keyword>
<dbReference type="InterPro" id="IPR000961">
    <property type="entry name" value="AGC-kinase_C"/>
</dbReference>
<accession>A0ABR2VXU2</accession>
<evidence type="ECO:0000256" key="5">
    <source>
        <dbReference type="ARBA" id="ARBA00022840"/>
    </source>
</evidence>
<keyword evidence="5" id="KW-0067">ATP-binding</keyword>
<comment type="caution">
    <text evidence="7">The sequence shown here is derived from an EMBL/GenBank/DDBJ whole genome shotgun (WGS) entry which is preliminary data.</text>
</comment>
<proteinExistence type="predicted"/>
<keyword evidence="2" id="KW-0808">Transferase</keyword>
<evidence type="ECO:0000313" key="8">
    <source>
        <dbReference type="Proteomes" id="UP001479436"/>
    </source>
</evidence>
<name>A0ABR2VXU2_9FUNG</name>
<keyword evidence="3" id="KW-0547">Nucleotide-binding</keyword>
<gene>
    <name evidence="7" type="ORF">K7432_008938</name>
</gene>
<evidence type="ECO:0000256" key="1">
    <source>
        <dbReference type="ARBA" id="ARBA00022527"/>
    </source>
</evidence>
<evidence type="ECO:0000313" key="7">
    <source>
        <dbReference type="EMBL" id="KAK9709562.1"/>
    </source>
</evidence>
<feature type="non-terminal residue" evidence="7">
    <location>
        <position position="1"/>
    </location>
</feature>
<evidence type="ECO:0000259" key="6">
    <source>
        <dbReference type="PROSITE" id="PS51285"/>
    </source>
</evidence>